<gene>
    <name evidence="2" type="ORF">A4R26_20800</name>
</gene>
<dbReference type="Gene3D" id="3.30.70.1320">
    <property type="entry name" value="Multidrug efflux transporter AcrB pore domain like"/>
    <property type="match status" value="1"/>
</dbReference>
<dbReference type="GO" id="GO:0042910">
    <property type="term" value="F:xenobiotic transmembrane transporter activity"/>
    <property type="evidence" value="ECO:0007669"/>
    <property type="project" value="TreeGrafter"/>
</dbReference>
<proteinExistence type="predicted"/>
<dbReference type="OrthoDB" id="9798415at2"/>
<feature type="transmembrane region" description="Helical" evidence="1">
    <location>
        <begin position="939"/>
        <end position="960"/>
    </location>
</feature>
<evidence type="ECO:0000313" key="3">
    <source>
        <dbReference type="Proteomes" id="UP000192276"/>
    </source>
</evidence>
<dbReference type="SUPFAM" id="SSF82714">
    <property type="entry name" value="Multidrug efflux transporter AcrB TolC docking domain, DN and DC subdomains"/>
    <property type="match status" value="1"/>
</dbReference>
<dbReference type="Gene3D" id="3.30.2090.10">
    <property type="entry name" value="Multidrug efflux transporter AcrB TolC docking domain, DN and DC subdomains"/>
    <property type="match status" value="2"/>
</dbReference>
<keyword evidence="1" id="KW-1133">Transmembrane helix</keyword>
<dbReference type="InterPro" id="IPR001036">
    <property type="entry name" value="Acrflvin-R"/>
</dbReference>
<dbReference type="Gene3D" id="3.30.70.1430">
    <property type="entry name" value="Multidrug efflux transporter AcrB pore domain"/>
    <property type="match status" value="2"/>
</dbReference>
<feature type="transmembrane region" description="Helical" evidence="1">
    <location>
        <begin position="831"/>
        <end position="853"/>
    </location>
</feature>
<dbReference type="Proteomes" id="UP000192276">
    <property type="component" value="Unassembled WGS sequence"/>
</dbReference>
<feature type="transmembrane region" description="Helical" evidence="1">
    <location>
        <begin position="357"/>
        <end position="377"/>
    </location>
</feature>
<feature type="transmembrane region" description="Helical" evidence="1">
    <location>
        <begin position="331"/>
        <end position="350"/>
    </location>
</feature>
<dbReference type="PANTHER" id="PTHR32063">
    <property type="match status" value="1"/>
</dbReference>
<feature type="transmembrane region" description="Helical" evidence="1">
    <location>
        <begin position="428"/>
        <end position="449"/>
    </location>
</feature>
<accession>A0A1V9FNE5</accession>
<dbReference type="STRING" id="550983.A4R26_20800"/>
<keyword evidence="3" id="KW-1185">Reference proteome</keyword>
<protein>
    <recommendedName>
        <fullName evidence="4">Acriflavin resistance protein</fullName>
    </recommendedName>
</protein>
<reference evidence="3" key="1">
    <citation type="submission" date="2016-04" db="EMBL/GenBank/DDBJ databases">
        <authorList>
            <person name="Chen L."/>
            <person name="Zhuang W."/>
            <person name="Wang G."/>
        </authorList>
    </citation>
    <scope>NUCLEOTIDE SEQUENCE [LARGE SCALE GENOMIC DNA]</scope>
    <source>
        <strain evidence="3">208</strain>
    </source>
</reference>
<dbReference type="AlphaFoldDB" id="A0A1V9FNE5"/>
<dbReference type="PRINTS" id="PR00702">
    <property type="entry name" value="ACRIFLAVINRP"/>
</dbReference>
<dbReference type="EMBL" id="LWBP01000167">
    <property type="protein sequence ID" value="OQP59827.1"/>
    <property type="molecule type" value="Genomic_DNA"/>
</dbReference>
<name>A0A1V9FNE5_9BACT</name>
<feature type="transmembrane region" description="Helical" evidence="1">
    <location>
        <begin position="461"/>
        <end position="486"/>
    </location>
</feature>
<dbReference type="InterPro" id="IPR027463">
    <property type="entry name" value="AcrB_DN_DC_subdom"/>
</dbReference>
<evidence type="ECO:0000313" key="2">
    <source>
        <dbReference type="EMBL" id="OQP59827.1"/>
    </source>
</evidence>
<dbReference type="RefSeq" id="WP_081164509.1">
    <property type="nucleotide sequence ID" value="NZ_LWBP01000167.1"/>
</dbReference>
<dbReference type="SUPFAM" id="SSF82693">
    <property type="entry name" value="Multidrug efflux transporter AcrB pore domain, PN1, PN2, PC1 and PC2 subdomains"/>
    <property type="match status" value="2"/>
</dbReference>
<feature type="transmembrane region" description="Helical" evidence="1">
    <location>
        <begin position="383"/>
        <end position="407"/>
    </location>
</feature>
<dbReference type="Gene3D" id="3.30.70.1440">
    <property type="entry name" value="Multidrug efflux transporter AcrB pore domain"/>
    <property type="match status" value="1"/>
</dbReference>
<feature type="transmembrane region" description="Helical" evidence="1">
    <location>
        <begin position="972"/>
        <end position="998"/>
    </location>
</feature>
<comment type="caution">
    <text evidence="2">The sequence shown here is derived from an EMBL/GenBank/DDBJ whole genome shotgun (WGS) entry which is preliminary data.</text>
</comment>
<dbReference type="Pfam" id="PF00873">
    <property type="entry name" value="ACR_tran"/>
    <property type="match status" value="1"/>
</dbReference>
<organism evidence="2 3">
    <name type="scientific">Niastella populi</name>
    <dbReference type="NCBI Taxonomy" id="550983"/>
    <lineage>
        <taxon>Bacteria</taxon>
        <taxon>Pseudomonadati</taxon>
        <taxon>Bacteroidota</taxon>
        <taxon>Chitinophagia</taxon>
        <taxon>Chitinophagales</taxon>
        <taxon>Chitinophagaceae</taxon>
        <taxon>Niastella</taxon>
    </lineage>
</organism>
<feature type="transmembrane region" description="Helical" evidence="1">
    <location>
        <begin position="886"/>
        <end position="905"/>
    </location>
</feature>
<evidence type="ECO:0000256" key="1">
    <source>
        <dbReference type="SAM" id="Phobius"/>
    </source>
</evidence>
<feature type="transmembrane region" description="Helical" evidence="1">
    <location>
        <begin position="521"/>
        <end position="540"/>
    </location>
</feature>
<evidence type="ECO:0008006" key="4">
    <source>
        <dbReference type="Google" id="ProtNLM"/>
    </source>
</evidence>
<dbReference type="PANTHER" id="PTHR32063:SF0">
    <property type="entry name" value="SWARMING MOTILITY PROTEIN SWRC"/>
    <property type="match status" value="1"/>
</dbReference>
<dbReference type="SUPFAM" id="SSF82866">
    <property type="entry name" value="Multidrug efflux transporter AcrB transmembrane domain"/>
    <property type="match status" value="2"/>
</dbReference>
<dbReference type="Gene3D" id="1.20.1640.10">
    <property type="entry name" value="Multidrug efflux transporter AcrB transmembrane domain"/>
    <property type="match status" value="2"/>
</dbReference>
<keyword evidence="1" id="KW-0812">Transmembrane</keyword>
<dbReference type="GO" id="GO:0005886">
    <property type="term" value="C:plasma membrane"/>
    <property type="evidence" value="ECO:0007669"/>
    <property type="project" value="TreeGrafter"/>
</dbReference>
<sequence>MIRYLIHRPIAVLLSFFSLILAGLFLAGRVPVSLLPEMEVPKIIVKVHYPGNSAGFIEQRAGSIIREGLVSVKGLSNLESCSSDGYAVIELSFEFGTKMAEAYMEVNEKIDRLLPNLPSGMPRPDVIRVNPTDIPVVRIQVTPVREADFKEVSDLSEKVIKGRLARLPGVATVDINGSISGFVAVEVHEQALNALKLQRKDIEQAIKDAVPAIGELRVTEGQYSYFVRLGQPSTGSEDISRLPVKVGNGGVIRLEDVATIKTELATDEGYHLYNGNRSVVLTVQKQPDAKMNELIRSIKGLMEDCTKEYPKARFALSRDQSYLIEAGISNLYQDVIIGGMFTIAILFLFLGNFIPPFLMAINIPISLAITFIFFHLFDISFNIISLSGLALGVGMLIDNSIVVIDSISRKRSAAINIMDAAVEGTNTVVVPVTSQVLTTVAVYAPLILMDGMASKLIFDQSLALTISLGVSLAVAFILTPLLYRLLSVVEKKQRKNDTFVFSWIAQGYHRMIDRVLKKKRLYMIVTMAFMPIGFILVRFIPVRTLPRIEETKGLATFDWNGPVGVNENLKRIKTILQLIKQQTMLTESDIGISKYGSQPENGNVQYASIYFECRSENEKMAVNEMIAQWMKANHPKSFFATEDAPNGFTQVFASSVPYFEVRIRSGDHNIGEGNVAGFVRRLKALGFIPGKGLLEEKKLVAALDYEKMAVYGVDVETVEHALSTLYGHYAIPGTTAGPMAEAIHLTGDQKVLSSTVRGNSGTIYPIREFFNFRYEVDSKFITADRNGRYVSLQYDRVTDAASMKHKLESLASRSKIQIDFNGQFVESSSRIWSMVKIFCIVLFLLYIILAYEYEDLLQPLIVMMTIPLGVSGALLLLYVSGASLDVMALIGLIVVLGLIVDDPILKVETLNSLRSKYMAQGARFDEQLLKKIIYEAGDICLKPLLMVSLTTSVALIPVFFVRGIGNDLQKPLALVIIGGLTIGTFFTTWFVPLSYWYLIKIRKFKK</sequence>
<feature type="transmembrane region" description="Helical" evidence="1">
    <location>
        <begin position="860"/>
        <end position="880"/>
    </location>
</feature>
<keyword evidence="1" id="KW-0472">Membrane</keyword>